<reference evidence="2" key="1">
    <citation type="submission" date="2025-08" db="UniProtKB">
        <authorList>
            <consortium name="RefSeq"/>
        </authorList>
    </citation>
    <scope>IDENTIFICATION</scope>
</reference>
<name>A0AAJ7ECL3_PAPXU</name>
<dbReference type="Gene3D" id="2.60.120.650">
    <property type="entry name" value="Cupin"/>
    <property type="match status" value="1"/>
</dbReference>
<proteinExistence type="predicted"/>
<dbReference type="AlphaFoldDB" id="A0AAJ7ECL3"/>
<dbReference type="Proteomes" id="UP000694872">
    <property type="component" value="Unplaced"/>
</dbReference>
<dbReference type="SUPFAM" id="SSF51197">
    <property type="entry name" value="Clavaminate synthase-like"/>
    <property type="match status" value="1"/>
</dbReference>
<dbReference type="PANTHER" id="PTHR12480:SF13">
    <property type="entry name" value="LD14533P"/>
    <property type="match status" value="1"/>
</dbReference>
<keyword evidence="1" id="KW-0472">Membrane</keyword>
<gene>
    <name evidence="2" type="primary">LOC106121050</name>
</gene>
<dbReference type="KEGG" id="pxu:106121050"/>
<dbReference type="InterPro" id="IPR050910">
    <property type="entry name" value="JMJD6_ArgDemeth/LysHydrox"/>
</dbReference>
<organism evidence="2">
    <name type="scientific">Papilio xuthus</name>
    <name type="common">Asian swallowtail butterfly</name>
    <dbReference type="NCBI Taxonomy" id="66420"/>
    <lineage>
        <taxon>Eukaryota</taxon>
        <taxon>Metazoa</taxon>
        <taxon>Ecdysozoa</taxon>
        <taxon>Arthropoda</taxon>
        <taxon>Hexapoda</taxon>
        <taxon>Insecta</taxon>
        <taxon>Pterygota</taxon>
        <taxon>Neoptera</taxon>
        <taxon>Endopterygota</taxon>
        <taxon>Lepidoptera</taxon>
        <taxon>Glossata</taxon>
        <taxon>Ditrysia</taxon>
        <taxon>Papilionoidea</taxon>
        <taxon>Papilionidae</taxon>
        <taxon>Papilioninae</taxon>
        <taxon>Papilio</taxon>
    </lineage>
</organism>
<dbReference type="PANTHER" id="PTHR12480">
    <property type="entry name" value="ARGININE DEMETHYLASE AND LYSYL-HYDROXYLASE JMJD"/>
    <property type="match status" value="1"/>
</dbReference>
<sequence>MRKSDPYVYYVKKRLKNVQISGLRKGLRSSTLKQIDYICNFAEENTINKTHKRIIIPIIIVAILTVVLSSIVQNILTARCLVPLNYLMWEATRPLADCDYCVNITKPIILQNVTRGSFKKHAYTSKPIVIKNVINHWRAIKYFNYYLFKRLYERTMGSYELFEEGCQFLNFKSDLFSLKEVFNMPKERVRNEHGYKPWYVGWANCHPDIRSKIRQYYSIPEFLPDDAEFPETENIFFGYEIGAVMHLDYIPRLMWQGQIKGSKNWSIAPVPECEHVCHKFEYYVEPGDVVLLDTRVWYHATSIPKGQFSVTLQSEYA</sequence>
<keyword evidence="1" id="KW-1133">Transmembrane helix</keyword>
<evidence type="ECO:0000256" key="1">
    <source>
        <dbReference type="SAM" id="Phobius"/>
    </source>
</evidence>
<dbReference type="RefSeq" id="XP_013171992.1">
    <property type="nucleotide sequence ID" value="XM_013316538.1"/>
</dbReference>
<dbReference type="GeneID" id="106121050"/>
<keyword evidence="1" id="KW-0812">Transmembrane</keyword>
<dbReference type="GO" id="GO:0016706">
    <property type="term" value="F:2-oxoglutarate-dependent dioxygenase activity"/>
    <property type="evidence" value="ECO:0007669"/>
    <property type="project" value="TreeGrafter"/>
</dbReference>
<feature type="transmembrane region" description="Helical" evidence="1">
    <location>
        <begin position="54"/>
        <end position="76"/>
    </location>
</feature>
<evidence type="ECO:0000313" key="2">
    <source>
        <dbReference type="RefSeq" id="XP_013171992.1"/>
    </source>
</evidence>
<accession>A0AAJ7ECL3</accession>
<protein>
    <submittedName>
        <fullName evidence="2">Uncharacterized protein LOC106121050</fullName>
    </submittedName>
</protein>